<protein>
    <recommendedName>
        <fullName evidence="1">DUF4382 domain-containing protein</fullName>
    </recommendedName>
</protein>
<evidence type="ECO:0000313" key="2">
    <source>
        <dbReference type="EMBL" id="ONF42371.1"/>
    </source>
</evidence>
<evidence type="ECO:0000259" key="1">
    <source>
        <dbReference type="Pfam" id="PF14321"/>
    </source>
</evidence>
<dbReference type="STRING" id="135739.BTO32_16405"/>
<dbReference type="InterPro" id="IPR025491">
    <property type="entry name" value="DUF4382"/>
</dbReference>
<reference evidence="2 3" key="1">
    <citation type="submission" date="2016-12" db="EMBL/GenBank/DDBJ databases">
        <title>Marinobacter lutaoensis whole genome sequencing.</title>
        <authorList>
            <person name="Verma A."/>
            <person name="Krishnamurthi S."/>
        </authorList>
    </citation>
    <scope>NUCLEOTIDE SEQUENCE [LARGE SCALE GENOMIC DNA]</scope>
    <source>
        <strain evidence="2 3">T5054</strain>
    </source>
</reference>
<feature type="domain" description="DUF4382" evidence="1">
    <location>
        <begin position="19"/>
        <end position="72"/>
    </location>
</feature>
<accession>A0A1V2DPL7</accession>
<dbReference type="EMBL" id="MSCW01000011">
    <property type="protein sequence ID" value="ONF42371.1"/>
    <property type="molecule type" value="Genomic_DNA"/>
</dbReference>
<comment type="caution">
    <text evidence="2">The sequence shown here is derived from an EMBL/GenBank/DDBJ whole genome shotgun (WGS) entry which is preliminary data.</text>
</comment>
<dbReference type="Proteomes" id="UP000189339">
    <property type="component" value="Unassembled WGS sequence"/>
</dbReference>
<organism evidence="2 3">
    <name type="scientific">Marinobacter lutaoensis</name>
    <dbReference type="NCBI Taxonomy" id="135739"/>
    <lineage>
        <taxon>Bacteria</taxon>
        <taxon>Pseudomonadati</taxon>
        <taxon>Pseudomonadota</taxon>
        <taxon>Gammaproteobacteria</taxon>
        <taxon>Pseudomonadales</taxon>
        <taxon>Marinobacteraceae</taxon>
        <taxon>Marinobacter</taxon>
    </lineage>
</organism>
<gene>
    <name evidence="2" type="ORF">BTO32_16405</name>
</gene>
<dbReference type="AlphaFoldDB" id="A0A1V2DPL7"/>
<sequence>MVDTDASYVAESSQPDVQQTLAVPSGEQSGLKLKGRFVVAADTRTDFTVDFDVAKSIVNPEGPSLGDYLLKPVLRLVNNLEVGSISGNVNYATLQSVRLSDTEQADCAYSGAVYVYEGADVTPTDLNVNAETDGPLLVVPVSDDDNDGQYRYTAAFLPAGDYTLGYSCQLDDNETDDVLEFDGIQTVTVVAGNETIAAPIPLQP</sequence>
<proteinExistence type="predicted"/>
<evidence type="ECO:0000313" key="3">
    <source>
        <dbReference type="Proteomes" id="UP000189339"/>
    </source>
</evidence>
<keyword evidence="3" id="KW-1185">Reference proteome</keyword>
<name>A0A1V2DPL7_9GAMM</name>
<dbReference type="Pfam" id="PF14321">
    <property type="entry name" value="DUF4382"/>
    <property type="match status" value="1"/>
</dbReference>